<name>A0A8S9MY04_BRACR</name>
<sequence>MVSHSLKPLELLHIGPLLDFDLLPGSCSSMAALSLPSLLNVVISDMDKFLMTNNVVKAIEELLRLTQTNEYLWIKTDGCLDRAPHQIAGDPHGIHLGVSGRRLVTASLRWEPSSVLNRLDFLFTGYVNLEASQTAIVGISGFINSCMNVVFYAQANQKLLAVDVEPEVMSLPVITPNSCFGNGDLASSTSSIKYGGVNKIETVTVSELNTYVVNSKPQVPWEMTISDATDSAVYVAFEAEMSKLTNVRAAGSGRAHELCS</sequence>
<reference evidence="1" key="1">
    <citation type="submission" date="2019-12" db="EMBL/GenBank/DDBJ databases">
        <title>Genome sequencing and annotation of Brassica cretica.</title>
        <authorList>
            <person name="Studholme D.J."/>
            <person name="Sarris P."/>
        </authorList>
    </citation>
    <scope>NUCLEOTIDE SEQUENCE</scope>
    <source>
        <strain evidence="1">PFS-109/04</strain>
        <tissue evidence="1">Leaf</tissue>
    </source>
</reference>
<proteinExistence type="predicted"/>
<evidence type="ECO:0000313" key="1">
    <source>
        <dbReference type="EMBL" id="KAF3488001.1"/>
    </source>
</evidence>
<gene>
    <name evidence="1" type="ORF">F2Q69_00052208</name>
</gene>
<protein>
    <submittedName>
        <fullName evidence="1">Uncharacterized protein</fullName>
    </submittedName>
</protein>
<dbReference type="EMBL" id="QGKX02002183">
    <property type="protein sequence ID" value="KAF3488001.1"/>
    <property type="molecule type" value="Genomic_DNA"/>
</dbReference>
<organism evidence="1 2">
    <name type="scientific">Brassica cretica</name>
    <name type="common">Mustard</name>
    <dbReference type="NCBI Taxonomy" id="69181"/>
    <lineage>
        <taxon>Eukaryota</taxon>
        <taxon>Viridiplantae</taxon>
        <taxon>Streptophyta</taxon>
        <taxon>Embryophyta</taxon>
        <taxon>Tracheophyta</taxon>
        <taxon>Spermatophyta</taxon>
        <taxon>Magnoliopsida</taxon>
        <taxon>eudicotyledons</taxon>
        <taxon>Gunneridae</taxon>
        <taxon>Pentapetalae</taxon>
        <taxon>rosids</taxon>
        <taxon>malvids</taxon>
        <taxon>Brassicales</taxon>
        <taxon>Brassicaceae</taxon>
        <taxon>Brassiceae</taxon>
        <taxon>Brassica</taxon>
    </lineage>
</organism>
<dbReference type="AlphaFoldDB" id="A0A8S9MY04"/>
<accession>A0A8S9MY04</accession>
<evidence type="ECO:0000313" key="2">
    <source>
        <dbReference type="Proteomes" id="UP000712600"/>
    </source>
</evidence>
<dbReference type="Proteomes" id="UP000712600">
    <property type="component" value="Unassembled WGS sequence"/>
</dbReference>
<comment type="caution">
    <text evidence="1">The sequence shown here is derived from an EMBL/GenBank/DDBJ whole genome shotgun (WGS) entry which is preliminary data.</text>
</comment>